<dbReference type="Pfam" id="PF05833">
    <property type="entry name" value="NFACT_N"/>
    <property type="match status" value="1"/>
</dbReference>
<dbReference type="AlphaFoldDB" id="A0A098TNR4"/>
<evidence type="ECO:0000259" key="6">
    <source>
        <dbReference type="Pfam" id="PF05670"/>
    </source>
</evidence>
<dbReference type="HAMAP" id="MF_00844_B">
    <property type="entry name" value="RqcH_B"/>
    <property type="match status" value="1"/>
</dbReference>
<dbReference type="InterPro" id="IPR043682">
    <property type="entry name" value="RqcH_bacterial"/>
</dbReference>
<evidence type="ECO:0000256" key="4">
    <source>
        <dbReference type="ARBA" id="ARBA00022917"/>
    </source>
</evidence>
<keyword evidence="4 5" id="KW-0648">Protein biosynthesis</keyword>
<dbReference type="Gene3D" id="2.30.310.10">
    <property type="entry name" value="ibrinogen binding protein from staphylococcus aureus domain"/>
    <property type="match status" value="1"/>
</dbReference>
<dbReference type="GO" id="GO:1990112">
    <property type="term" value="C:RQC complex"/>
    <property type="evidence" value="ECO:0007669"/>
    <property type="project" value="TreeGrafter"/>
</dbReference>
<dbReference type="STRING" id="1497020.DO97_00045"/>
<comment type="subunit">
    <text evidence="5">Associates with stalled 50S ribosomal subunits. Binds to RqcP.</text>
</comment>
<keyword evidence="1 5" id="KW-0820">tRNA-binding</keyword>
<protein>
    <recommendedName>
        <fullName evidence="5">Rqc2 homolog RqcH</fullName>
        <shortName evidence="5">RqcH</shortName>
    </recommendedName>
</protein>
<dbReference type="OrthoDB" id="9766163at2"/>
<comment type="similarity">
    <text evidence="5">Belongs to the NEMF family.</text>
</comment>
<accession>A0A098TNR4</accession>
<dbReference type="Proteomes" id="UP000030170">
    <property type="component" value="Unassembled WGS sequence"/>
</dbReference>
<keyword evidence="8" id="KW-1185">Reference proteome</keyword>
<dbReference type="RefSeq" id="WP_036530091.1">
    <property type="nucleotide sequence ID" value="NZ_JJML01000001.1"/>
</dbReference>
<sequence>MQPVDYTTLAAACWELQTDWLPARLEQVCQRDRHTVCLALRTLNRRGWLTLSWHPQAARICMADPPPRAPDTFTFSQQLRHQLQGLALISLDAIAPWERVFDLQFAHRPDEPALWHLYIEIMGKYSNLVLTNADQLIITAAHQVNPQQSSIRPIQTGQPYEAPPALTDAIPTPTESLASWQDRISLIPGALAPSLLKSYRGLSKVLVASLVQTAELQLERSTASLNAADWQRLYQRWQAWLDILITHKFQPGWTAQGYTVLGWGEMVPSETIQELLNRYYSNQLHRQDFQQLRHQLFQKVSHVLGKLQQKAATFEIRLQQSAQAEAWRHWADLLMAHLQHWQPGLRAIALPDFTTGEPMIIPLNPEKNAVQNAQWLYKQHQKLKRARVAVEPLLQQVQTDIAYLQQVEVALTQLEQYQQVSDLWALQEIRAELVQQGYLEADNYTNRSDGQKTLSENRAADIDGSLPHRYQTPSGFEVLVGRNNRQNDHLTFRLAGDYDLWFHTQEIPGSHVLLRLPPGRIAEETDLQVVADLAAYYSRARQSQQVPVVYTQPRYVFKPKGAKPGMAIYQKEQICWGRPAEGAIYAQEAPAIP</sequence>
<feature type="domain" description="NFACT RNA-binding" evidence="6">
    <location>
        <begin position="468"/>
        <end position="560"/>
    </location>
</feature>
<keyword evidence="2 5" id="KW-0699">rRNA-binding</keyword>
<dbReference type="PANTHER" id="PTHR15239:SF6">
    <property type="entry name" value="RIBOSOME QUALITY CONTROL COMPLEX SUBUNIT NEMF"/>
    <property type="match status" value="1"/>
</dbReference>
<dbReference type="EMBL" id="JJML01000001">
    <property type="protein sequence ID" value="KGF73975.1"/>
    <property type="molecule type" value="Genomic_DNA"/>
</dbReference>
<reference evidence="7 8" key="1">
    <citation type="journal article" date="2014" name="Mol. Ecol.">
        <title>Evolution of Synechococcus.</title>
        <authorList>
            <person name="Dvorak P."/>
            <person name="Casamatta D."/>
            <person name="Hasler P."/>
            <person name="Poulickova A."/>
            <person name="Ondrej V."/>
            <person name="Sanges R."/>
        </authorList>
    </citation>
    <scope>NUCLEOTIDE SEQUENCE [LARGE SCALE GENOMIC DNA]</scope>
    <source>
        <strain evidence="7 8">CAUP A 1101</strain>
    </source>
</reference>
<evidence type="ECO:0000256" key="2">
    <source>
        <dbReference type="ARBA" id="ARBA00022730"/>
    </source>
</evidence>
<evidence type="ECO:0000313" key="8">
    <source>
        <dbReference type="Proteomes" id="UP000030170"/>
    </source>
</evidence>
<dbReference type="InterPro" id="IPR051608">
    <property type="entry name" value="RQC_Subunit_NEMF"/>
</dbReference>
<dbReference type="Pfam" id="PF05670">
    <property type="entry name" value="NFACT-R_1"/>
    <property type="match status" value="1"/>
</dbReference>
<dbReference type="GO" id="GO:0043023">
    <property type="term" value="F:ribosomal large subunit binding"/>
    <property type="evidence" value="ECO:0007669"/>
    <property type="project" value="UniProtKB-UniRule"/>
</dbReference>
<gene>
    <name evidence="5" type="primary">rqcH</name>
    <name evidence="7" type="ORF">DO97_00045</name>
</gene>
<dbReference type="PANTHER" id="PTHR15239">
    <property type="entry name" value="NUCLEAR EXPORT MEDIATOR FACTOR NEMF"/>
    <property type="match status" value="1"/>
</dbReference>
<evidence type="ECO:0000256" key="5">
    <source>
        <dbReference type="HAMAP-Rule" id="MF_00844"/>
    </source>
</evidence>
<dbReference type="GO" id="GO:0019843">
    <property type="term" value="F:rRNA binding"/>
    <property type="evidence" value="ECO:0007669"/>
    <property type="project" value="UniProtKB-UniRule"/>
</dbReference>
<evidence type="ECO:0000256" key="3">
    <source>
        <dbReference type="ARBA" id="ARBA00022884"/>
    </source>
</evidence>
<evidence type="ECO:0000256" key="1">
    <source>
        <dbReference type="ARBA" id="ARBA00022555"/>
    </source>
</evidence>
<keyword evidence="3 5" id="KW-0694">RNA-binding</keyword>
<dbReference type="GO" id="GO:0072344">
    <property type="term" value="P:rescue of stalled ribosome"/>
    <property type="evidence" value="ECO:0007669"/>
    <property type="project" value="UniProtKB-UniRule"/>
</dbReference>
<name>A0A098TNR4_9CYAN</name>
<evidence type="ECO:0000313" key="7">
    <source>
        <dbReference type="EMBL" id="KGF73975.1"/>
    </source>
</evidence>
<comment type="function">
    <text evidence="5">Key component of the ribosome quality control system (RQC), a ribosome-associated complex that mediates the extraction of incompletely synthesized nascent chains from stalled ribosomes and their subsequent degradation. RqcH recruits Ala-charged tRNA, and with RqcP directs the elongation of stalled nascent chains on 50S ribosomal subunits, leading to non-templated C-terminal alanine extensions (Ala tail). The Ala tail promotes nascent chain degradation. May add between 1 and at least 8 Ala residues. Binds to stalled 50S ribosomal subunits.</text>
</comment>
<comment type="caution">
    <text evidence="7">The sequence shown here is derived from an EMBL/GenBank/DDBJ whole genome shotgun (WGS) entry which is preliminary data.</text>
</comment>
<dbReference type="InterPro" id="IPR008532">
    <property type="entry name" value="NFACT_RNA-bd"/>
</dbReference>
<dbReference type="GO" id="GO:0000049">
    <property type="term" value="F:tRNA binding"/>
    <property type="evidence" value="ECO:0007669"/>
    <property type="project" value="UniProtKB-UniRule"/>
</dbReference>
<proteinExistence type="inferred from homology"/>
<organism evidence="7 8">
    <name type="scientific">Neosynechococcus sphagnicola sy1</name>
    <dbReference type="NCBI Taxonomy" id="1497020"/>
    <lineage>
        <taxon>Bacteria</taxon>
        <taxon>Bacillati</taxon>
        <taxon>Cyanobacteriota</taxon>
        <taxon>Cyanophyceae</taxon>
        <taxon>Neosynechococcales</taxon>
        <taxon>Neosynechococcaceae</taxon>
        <taxon>Neosynechococcus</taxon>
    </lineage>
</organism>